<organism evidence="3 4">
    <name type="scientific">Bordetella genomosp. 12</name>
    <dbReference type="NCBI Taxonomy" id="463035"/>
    <lineage>
        <taxon>Bacteria</taxon>
        <taxon>Pseudomonadati</taxon>
        <taxon>Pseudomonadota</taxon>
        <taxon>Betaproteobacteria</taxon>
        <taxon>Burkholderiales</taxon>
        <taxon>Alcaligenaceae</taxon>
        <taxon>Bordetella</taxon>
    </lineage>
</organism>
<dbReference type="OrthoDB" id="1100567at2"/>
<dbReference type="Pfam" id="PF04773">
    <property type="entry name" value="FecR"/>
    <property type="match status" value="1"/>
</dbReference>
<dbReference type="GO" id="GO:0016989">
    <property type="term" value="F:sigma factor antagonist activity"/>
    <property type="evidence" value="ECO:0007669"/>
    <property type="project" value="TreeGrafter"/>
</dbReference>
<keyword evidence="4" id="KW-1185">Reference proteome</keyword>
<dbReference type="InterPro" id="IPR012373">
    <property type="entry name" value="Ferrdict_sens_TM"/>
</dbReference>
<dbReference type="PANTHER" id="PTHR30273:SF2">
    <property type="entry name" value="PROTEIN FECR"/>
    <property type="match status" value="1"/>
</dbReference>
<proteinExistence type="predicted"/>
<name>A0A261VK27_9BORD</name>
<comment type="caution">
    <text evidence="3">The sequence shown here is derived from an EMBL/GenBank/DDBJ whole genome shotgun (WGS) entry which is preliminary data.</text>
</comment>
<feature type="transmembrane region" description="Helical" evidence="1">
    <location>
        <begin position="87"/>
        <end position="108"/>
    </location>
</feature>
<dbReference type="RefSeq" id="WP_094811425.1">
    <property type="nucleotide sequence ID" value="NZ_NEVU01000002.1"/>
</dbReference>
<keyword evidence="1" id="KW-0812">Transmembrane</keyword>
<dbReference type="AlphaFoldDB" id="A0A261VK27"/>
<reference evidence="4" key="1">
    <citation type="submission" date="2017-05" db="EMBL/GenBank/DDBJ databases">
        <title>Complete and WGS of Bordetella genogroups.</title>
        <authorList>
            <person name="Spilker T."/>
            <person name="Lipuma J."/>
        </authorList>
    </citation>
    <scope>NUCLEOTIDE SEQUENCE [LARGE SCALE GENOMIC DNA]</scope>
    <source>
        <strain evidence="4">AU6712</strain>
    </source>
</reference>
<evidence type="ECO:0000259" key="2">
    <source>
        <dbReference type="Pfam" id="PF04773"/>
    </source>
</evidence>
<evidence type="ECO:0000313" key="3">
    <source>
        <dbReference type="EMBL" id="OZI74081.1"/>
    </source>
</evidence>
<feature type="domain" description="FecR protein" evidence="2">
    <location>
        <begin position="116"/>
        <end position="207"/>
    </location>
</feature>
<protein>
    <recommendedName>
        <fullName evidence="2">FecR protein domain-containing protein</fullName>
    </recommendedName>
</protein>
<keyword evidence="1" id="KW-0472">Membrane</keyword>
<dbReference type="EMBL" id="NEVU01000002">
    <property type="protein sequence ID" value="OZI74081.1"/>
    <property type="molecule type" value="Genomic_DNA"/>
</dbReference>
<dbReference type="Gene3D" id="2.60.120.1440">
    <property type="match status" value="1"/>
</dbReference>
<evidence type="ECO:0000313" key="4">
    <source>
        <dbReference type="Proteomes" id="UP000216429"/>
    </source>
</evidence>
<accession>A0A261VK27</accession>
<dbReference type="PIRSF" id="PIRSF018266">
    <property type="entry name" value="FecR"/>
    <property type="match status" value="1"/>
</dbReference>
<keyword evidence="1" id="KW-1133">Transmembrane helix</keyword>
<gene>
    <name evidence="3" type="ORF">CAL22_06160</name>
</gene>
<dbReference type="InterPro" id="IPR006860">
    <property type="entry name" value="FecR"/>
</dbReference>
<dbReference type="PANTHER" id="PTHR30273">
    <property type="entry name" value="PERIPLASMIC SIGNAL SENSOR AND SIGMA FACTOR ACTIVATOR FECR-RELATED"/>
    <property type="match status" value="1"/>
</dbReference>
<sequence length="326" mass="35744">MAARPDDGDFRAAAEWMVRMGADSEAERQAARTGFDAWLRADPRRAALAEEARALLQGLDGIRGAGGLAARRALDAAQHHGRKSRAVVRLLVLLLALCLPLALAQRFFPVQILTADVRTGTGQWLTQELPDGSRITLSAASAINIRFDAGQRVIELLQGDILVAVARDPQRPFDVRTPQGRIRALGTLFTVRNDGSATWLQMLESAVTVRPADLAQETIVRAGEQVRLTAAGVDDRQAIDAAGVVDAWKGHQLMVHDRPLPGVLDELARHRRGILHYDRDALQHIRVTAVLPLDNTDQALRLLQNNFPALRVGTLGPYLTWVSFDR</sequence>
<evidence type="ECO:0000256" key="1">
    <source>
        <dbReference type="SAM" id="Phobius"/>
    </source>
</evidence>
<dbReference type="Proteomes" id="UP000216429">
    <property type="component" value="Unassembled WGS sequence"/>
</dbReference>